<evidence type="ECO:0000313" key="2">
    <source>
        <dbReference type="EMBL" id="GCD97596.1"/>
    </source>
</evidence>
<gene>
    <name evidence="2" type="ORF">EHYA_05291</name>
</gene>
<evidence type="ECO:0000256" key="1">
    <source>
        <dbReference type="SAM" id="MobiDB-lite"/>
    </source>
</evidence>
<dbReference type="AlphaFoldDB" id="A0A401YSQ1"/>
<reference evidence="2 3" key="1">
    <citation type="submission" date="2018-12" db="EMBL/GenBank/DDBJ databases">
        <title>Draft genome sequence of Embleya hyalina NBRC 13850T.</title>
        <authorList>
            <person name="Komaki H."/>
            <person name="Hosoyama A."/>
            <person name="Kimura A."/>
            <person name="Ichikawa N."/>
            <person name="Tamura T."/>
        </authorList>
    </citation>
    <scope>NUCLEOTIDE SEQUENCE [LARGE SCALE GENOMIC DNA]</scope>
    <source>
        <strain evidence="2 3">NBRC 13850</strain>
    </source>
</reference>
<dbReference type="Proteomes" id="UP000286931">
    <property type="component" value="Unassembled WGS sequence"/>
</dbReference>
<protein>
    <submittedName>
        <fullName evidence="2">Uncharacterized protein</fullName>
    </submittedName>
</protein>
<sequence length="55" mass="5628">MQLGRPVATGEVVERTRRDEEAVGAAATGSGDGRERGERTLPVPPAEVPSAAGGR</sequence>
<keyword evidence="3" id="KW-1185">Reference proteome</keyword>
<dbReference type="EMBL" id="BIFH01000024">
    <property type="protein sequence ID" value="GCD97596.1"/>
    <property type="molecule type" value="Genomic_DNA"/>
</dbReference>
<name>A0A401YSQ1_9ACTN</name>
<proteinExistence type="predicted"/>
<organism evidence="2 3">
    <name type="scientific">Embleya hyalina</name>
    <dbReference type="NCBI Taxonomy" id="516124"/>
    <lineage>
        <taxon>Bacteria</taxon>
        <taxon>Bacillati</taxon>
        <taxon>Actinomycetota</taxon>
        <taxon>Actinomycetes</taxon>
        <taxon>Kitasatosporales</taxon>
        <taxon>Streptomycetaceae</taxon>
        <taxon>Embleya</taxon>
    </lineage>
</organism>
<evidence type="ECO:0000313" key="3">
    <source>
        <dbReference type="Proteomes" id="UP000286931"/>
    </source>
</evidence>
<dbReference type="OrthoDB" id="9867134at2"/>
<feature type="compositionally biased region" description="Basic and acidic residues" evidence="1">
    <location>
        <begin position="12"/>
        <end position="21"/>
    </location>
</feature>
<comment type="caution">
    <text evidence="2">The sequence shown here is derived from an EMBL/GenBank/DDBJ whole genome shotgun (WGS) entry which is preliminary data.</text>
</comment>
<accession>A0A401YSQ1</accession>
<feature type="region of interest" description="Disordered" evidence="1">
    <location>
        <begin position="1"/>
        <end position="55"/>
    </location>
</feature>
<dbReference type="RefSeq" id="WP_160161561.1">
    <property type="nucleotide sequence ID" value="NZ_BIFH01000024.1"/>
</dbReference>